<evidence type="ECO:0000313" key="2">
    <source>
        <dbReference type="Proteomes" id="UP000000662"/>
    </source>
</evidence>
<dbReference type="RefSeq" id="WP_011657605.1">
    <property type="nucleotide sequence ID" value="NC_008390.1"/>
</dbReference>
<proteinExistence type="predicted"/>
<dbReference type="PATRIC" id="fig|339670.21.peg.2487"/>
<evidence type="ECO:0000313" key="1">
    <source>
        <dbReference type="EMBL" id="ABI87984.1"/>
    </source>
</evidence>
<dbReference type="Proteomes" id="UP000000662">
    <property type="component" value="Chromosome 1"/>
</dbReference>
<dbReference type="KEGG" id="bam:Bamb_2428"/>
<dbReference type="EMBL" id="CP000440">
    <property type="protein sequence ID" value="ABI87984.1"/>
    <property type="molecule type" value="Genomic_DNA"/>
</dbReference>
<accession>Q0BCY9</accession>
<dbReference type="eggNOG" id="ENOG503350B">
    <property type="taxonomic scope" value="Bacteria"/>
</dbReference>
<dbReference type="AlphaFoldDB" id="Q0BCY9"/>
<dbReference type="Gene3D" id="3.30.110.190">
    <property type="match status" value="1"/>
</dbReference>
<dbReference type="Pfam" id="PF14337">
    <property type="entry name" value="Abi_alpha"/>
    <property type="match status" value="1"/>
</dbReference>
<dbReference type="InterPro" id="IPR025506">
    <property type="entry name" value="Abi_alpha"/>
</dbReference>
<gene>
    <name evidence="1" type="ordered locus">Bamb_2428</name>
</gene>
<reference evidence="1" key="1">
    <citation type="submission" date="2009-01" db="EMBL/GenBank/DDBJ databases">
        <title>Complete sequence of Chromosome 1 of Burkholderia cepacia AMMD.</title>
        <authorList>
            <consortium name="US DOE Joint Genome Institute"/>
            <person name="Copeland A."/>
            <person name="Lucas S."/>
            <person name="Lapidus A."/>
            <person name="Barry K."/>
            <person name="Detter J.C."/>
            <person name="Glavina del Rio T."/>
            <person name="Hammon N."/>
            <person name="Israni S."/>
            <person name="Pitluck S."/>
            <person name="Bruce D."/>
            <person name="Chain P."/>
            <person name="Malfatti S."/>
            <person name="Shin M."/>
            <person name="Vergez L."/>
            <person name="Schmutz J."/>
            <person name="Larimer F."/>
            <person name="Land M."/>
            <person name="Hauser L."/>
            <person name="Kyrpides N."/>
            <person name="Kim E."/>
            <person name="Parke J."/>
            <person name="Coenye T."/>
            <person name="Konstantinidis K."/>
            <person name="Ramette A."/>
            <person name="Tiedje J."/>
            <person name="Richardson P."/>
        </authorList>
    </citation>
    <scope>NUCLEOTIDE SEQUENCE [LARGE SCALE GENOMIC DNA]</scope>
    <source>
        <strain evidence="1">AMMD</strain>
    </source>
</reference>
<keyword evidence="2" id="KW-1185">Reference proteome</keyword>
<sequence length="285" mass="31313">MSDDGVKNAIEDAKSTVELVGAIVKVAGDHPDVKAAGSNLAKSAKTITQFINVGLLPLAAINYGYGKAKEYFEHRFASDVAEAAEAIPPDNLCEPEAAVIGPALQGLAFTHGYDSLRNMYLKLIATAMDDRHAKNAHPAFAEIIRQLSAPEAQVLNFILKVNTHPIVQVRFNTYRDEHAALKFSFPESYQTVETHVLGLHRDGVPWASRELPALVDNWIRLGLVTVSYETSIAGENIYEWAKSRPEYRYWVPQNAPPQRTLEIASGRLDVTAFGRQFGAAIGVRT</sequence>
<organism evidence="1 2">
    <name type="scientific">Burkholderia ambifaria (strain ATCC BAA-244 / DSM 16087 / CCUG 44356 / LMG 19182 / AMMD)</name>
    <name type="common">Burkholderia cepacia (strain AMMD)</name>
    <dbReference type="NCBI Taxonomy" id="339670"/>
    <lineage>
        <taxon>Bacteria</taxon>
        <taxon>Pseudomonadati</taxon>
        <taxon>Pseudomonadota</taxon>
        <taxon>Betaproteobacteria</taxon>
        <taxon>Burkholderiales</taxon>
        <taxon>Burkholderiaceae</taxon>
        <taxon>Burkholderia</taxon>
        <taxon>Burkholderia cepacia complex</taxon>
    </lineage>
</organism>
<name>Q0BCY9_BURCM</name>
<dbReference type="GeneID" id="93089500"/>
<protein>
    <submittedName>
        <fullName evidence="1">Uncharacterized protein</fullName>
    </submittedName>
</protein>